<dbReference type="Pfam" id="PF25295">
    <property type="entry name" value="TPR_IFT122"/>
    <property type="match status" value="1"/>
</dbReference>
<dbReference type="Pfam" id="PF23381">
    <property type="entry name" value="Beta-prop_IFT122_1st"/>
    <property type="match status" value="1"/>
</dbReference>
<dbReference type="GO" id="GO:0061512">
    <property type="term" value="P:protein localization to cilium"/>
    <property type="evidence" value="ECO:0007669"/>
    <property type="project" value="TreeGrafter"/>
</dbReference>
<keyword evidence="6" id="KW-0966">Cell projection</keyword>
<dbReference type="Pfam" id="PF23377">
    <property type="entry name" value="Beta-prop_IFT122_2nd"/>
    <property type="match status" value="1"/>
</dbReference>
<dbReference type="Proteomes" id="UP000002009">
    <property type="component" value="Chromosome 7"/>
</dbReference>
<dbReference type="InterPro" id="IPR056153">
    <property type="entry name" value="Beta-prop_IFT122_1st"/>
</dbReference>
<dbReference type="eggNOG" id="KOG1538">
    <property type="taxonomic scope" value="Eukaryota"/>
</dbReference>
<keyword evidence="13" id="KW-0282">Flagellum</keyword>
<dbReference type="KEGG" id="mis:MICPUN_97668"/>
<evidence type="ECO:0000256" key="1">
    <source>
        <dbReference type="ARBA" id="ARBA00004138"/>
    </source>
</evidence>
<dbReference type="InterPro" id="IPR039857">
    <property type="entry name" value="Ift122/121"/>
</dbReference>
<evidence type="ECO:0000256" key="7">
    <source>
        <dbReference type="PROSITE-ProRule" id="PRU00221"/>
    </source>
</evidence>
<keyword evidence="4" id="KW-0677">Repeat</keyword>
<evidence type="ECO:0000256" key="8">
    <source>
        <dbReference type="SAM" id="MobiDB-lite"/>
    </source>
</evidence>
<evidence type="ECO:0000256" key="6">
    <source>
        <dbReference type="ARBA" id="ARBA00023273"/>
    </source>
</evidence>
<dbReference type="PANTHER" id="PTHR12764">
    <property type="entry name" value="WD REPEAT DOMAIN-RELATED"/>
    <property type="match status" value="1"/>
</dbReference>
<dbReference type="InterPro" id="IPR056838">
    <property type="entry name" value="Zn_ribbon_IFT122"/>
</dbReference>
<accession>C1EAL9</accession>
<dbReference type="SMART" id="SM00320">
    <property type="entry name" value="WD40"/>
    <property type="match status" value="7"/>
</dbReference>
<comment type="subcellular location">
    <subcellularLocation>
        <location evidence="1">Cell projection</location>
        <location evidence="1">Cilium</location>
    </subcellularLocation>
</comment>
<dbReference type="GO" id="GO:0097730">
    <property type="term" value="C:non-motile cilium"/>
    <property type="evidence" value="ECO:0007669"/>
    <property type="project" value="TreeGrafter"/>
</dbReference>
<dbReference type="Gene3D" id="2.130.10.10">
    <property type="entry name" value="YVTN repeat-like/Quinoprotein amine dehydrogenase"/>
    <property type="match status" value="2"/>
</dbReference>
<protein>
    <recommendedName>
        <fullName evidence="2">Intraflagellar transport protein 122 homolog</fullName>
    </recommendedName>
</protein>
<feature type="domain" description="IFT122 first beta-propeller" evidence="10">
    <location>
        <begin position="14"/>
        <end position="191"/>
    </location>
</feature>
<evidence type="ECO:0000259" key="10">
    <source>
        <dbReference type="Pfam" id="PF23381"/>
    </source>
</evidence>
<proteinExistence type="predicted"/>
<feature type="region of interest" description="Disordered" evidence="8">
    <location>
        <begin position="1069"/>
        <end position="1101"/>
    </location>
</feature>
<keyword evidence="14" id="KW-1185">Reference proteome</keyword>
<dbReference type="InterPro" id="IPR036322">
    <property type="entry name" value="WD40_repeat_dom_sf"/>
</dbReference>
<evidence type="ECO:0000259" key="9">
    <source>
        <dbReference type="Pfam" id="PF23377"/>
    </source>
</evidence>
<gene>
    <name evidence="13" type="primary">IFT122</name>
    <name evidence="13" type="ORF">MICPUN_97668</name>
</gene>
<evidence type="ECO:0000256" key="4">
    <source>
        <dbReference type="ARBA" id="ARBA00022737"/>
    </source>
</evidence>
<evidence type="ECO:0000313" key="13">
    <source>
        <dbReference type="EMBL" id="ACO65227.1"/>
    </source>
</evidence>
<feature type="repeat" description="WD" evidence="7">
    <location>
        <begin position="55"/>
        <end position="86"/>
    </location>
</feature>
<evidence type="ECO:0000256" key="3">
    <source>
        <dbReference type="ARBA" id="ARBA00022574"/>
    </source>
</evidence>
<dbReference type="GO" id="GO:0030991">
    <property type="term" value="C:intraciliary transport particle A"/>
    <property type="evidence" value="ECO:0007669"/>
    <property type="project" value="TreeGrafter"/>
</dbReference>
<feature type="domain" description="IFT122 zinc ribbon" evidence="11">
    <location>
        <begin position="1009"/>
        <end position="1052"/>
    </location>
</feature>
<dbReference type="RefSeq" id="XP_002503969.1">
    <property type="nucleotide sequence ID" value="XM_002503923.1"/>
</dbReference>
<dbReference type="Gene3D" id="1.25.40.470">
    <property type="match status" value="2"/>
</dbReference>
<evidence type="ECO:0000259" key="11">
    <source>
        <dbReference type="Pfam" id="PF25144"/>
    </source>
</evidence>
<dbReference type="PROSITE" id="PS50294">
    <property type="entry name" value="WD_REPEATS_REGION"/>
    <property type="match status" value="1"/>
</dbReference>
<dbReference type="AlphaFoldDB" id="C1EAL9"/>
<evidence type="ECO:0000256" key="5">
    <source>
        <dbReference type="ARBA" id="ARBA00023069"/>
    </source>
</evidence>
<feature type="domain" description="Intraflagellar transport protein 122 homolog TPR" evidence="12">
    <location>
        <begin position="565"/>
        <end position="952"/>
    </location>
</feature>
<feature type="domain" description="IFT122 second beta-propeller" evidence="9">
    <location>
        <begin position="299"/>
        <end position="554"/>
    </location>
</feature>
<dbReference type="SUPFAM" id="SSF50978">
    <property type="entry name" value="WD40 repeat-like"/>
    <property type="match status" value="2"/>
</dbReference>
<dbReference type="InParanoid" id="C1EAL9"/>
<dbReference type="InterPro" id="IPR001680">
    <property type="entry name" value="WD40_rpt"/>
</dbReference>
<keyword evidence="3 7" id="KW-0853">WD repeat</keyword>
<dbReference type="STRING" id="296587.C1EAL9"/>
<sequence>MRATVSWQDAPPDRDGLRSVCYDVAYKPDGSQLVTGMGNRVLVYGCQDGALLHSLKAHKDAVYAVSWSFEGSRFASGGADKTIIIWTSEAEGILKYNHNESVQCLAFNPCLMQLASATASDFGLWAPEQKSVQKHKVSSKVLCMGWTKDGQHLALGQYDGCVSVRDRTGGEKVKIQRGAPVWSLAWNPNKRETHDVMAVGCWDGTLSFYQLNGMQVGDDTRLGFDPCSVSYFGGGDYVVVGGTDKTARLCSKEGTVLTTLCERGSWVWCARARPGHNAIAVGSEDGSISTHALTFSTVHGMYKELYAYRDLMTDVIVQQLETDQKVRIRCKDYVKKIAVYKDKLAVQLPDKLVIYQKIESDDPDDMQYRMMTTIEENLKCNLLVITSHHVILCMEKKLLLYTMEGKKERTWSMDSVIRYIKVNGGPEKGEGVLVGLKDGMCLKIFIDNDFPVELVNHGASVRCLDMSAFRKKLAVVDENSAVVVYDVKTKAVLFEGKGANSVAFNSVYEDMFCYAGDGILSIKTADFPVHTQNLEGFAVGFNASKIYCLHNISMQTVVVPHSWSVKNYIKKGDFDGAYAVACLGVTNKDFMNLGLAAHWGMNLEVARKCFIRCRDMKYIDLVADTEEGLKKGEPPFMFRALSLAYQSKFHEAAKEYAEGGRADKAMEMFTEMRMFDEAKVWAEEYAKTHGGGDISLTDFVNRQAEWAEETSDYESAVNMYVQAKKFEKAVALVGKNNWRDKLVDIMRVLDVKDDAKVIQQCAGHFARWGDSSHAKEAYNKLGDHAGLMTLHVQQNQWDDAFALLKQHPEYAEKVHLPYANWLADNDRFDEARVAYRVAGRSEMSTRMLEQLTLNAVLMRRFKDAGYYYWLMSEEAADSLPKDSRALLSDDDEAKLARFHELKDRSEIYYAYDYVFRAMEEPFSSCLPSTLLNIGQFLLSKFATHDEMPMGISLSYVLITIAKHGEALGAYKLARFAYNKLQSLRIPAAWQAEVDLASVVARSRPNVDGDDLLPLCFRCSTTNPLVSVKGDVCINCGGHFVRSFVTFEHLPMVEFHLADDISAKEARRLINEDPPNKASGSDGGAQLSHRVRPGHAAEPAAE</sequence>
<dbReference type="OMA" id="GDSFDTW"/>
<dbReference type="InterPro" id="IPR056152">
    <property type="entry name" value="Beta-prop_IFT122_2nd"/>
</dbReference>
<evidence type="ECO:0000313" key="14">
    <source>
        <dbReference type="Proteomes" id="UP000002009"/>
    </source>
</evidence>
<evidence type="ECO:0000256" key="2">
    <source>
        <dbReference type="ARBA" id="ARBA00019442"/>
    </source>
</evidence>
<organism evidence="13 14">
    <name type="scientific">Micromonas commoda (strain RCC299 / NOUM17 / CCMP2709)</name>
    <name type="common">Picoplanktonic green alga</name>
    <dbReference type="NCBI Taxonomy" id="296587"/>
    <lineage>
        <taxon>Eukaryota</taxon>
        <taxon>Viridiplantae</taxon>
        <taxon>Chlorophyta</taxon>
        <taxon>Mamiellophyceae</taxon>
        <taxon>Mamiellales</taxon>
        <taxon>Mamiellaceae</taxon>
        <taxon>Micromonas</taxon>
    </lineage>
</organism>
<dbReference type="InterPro" id="IPR015943">
    <property type="entry name" value="WD40/YVTN_repeat-like_dom_sf"/>
</dbReference>
<name>C1EAL9_MICCC</name>
<dbReference type="PROSITE" id="PS50082">
    <property type="entry name" value="WD_REPEATS_2"/>
    <property type="match status" value="1"/>
</dbReference>
<dbReference type="PANTHER" id="PTHR12764:SF4">
    <property type="entry name" value="INTRAFLAGELLAR TRANSPORT PROTEIN 122 HOMOLOG"/>
    <property type="match status" value="1"/>
</dbReference>
<dbReference type="GeneID" id="8244916"/>
<evidence type="ECO:0000259" key="12">
    <source>
        <dbReference type="Pfam" id="PF25295"/>
    </source>
</evidence>
<dbReference type="EMBL" id="CP001328">
    <property type="protein sequence ID" value="ACO65227.1"/>
    <property type="molecule type" value="Genomic_DNA"/>
</dbReference>
<dbReference type="GO" id="GO:1905515">
    <property type="term" value="P:non-motile cilium assembly"/>
    <property type="evidence" value="ECO:0007669"/>
    <property type="project" value="TreeGrafter"/>
</dbReference>
<dbReference type="GO" id="GO:0035721">
    <property type="term" value="P:intraciliary retrograde transport"/>
    <property type="evidence" value="ECO:0007669"/>
    <property type="project" value="TreeGrafter"/>
</dbReference>
<dbReference type="InterPro" id="IPR057411">
    <property type="entry name" value="TPR_IFT122"/>
</dbReference>
<keyword evidence="5" id="KW-0969">Cilium</keyword>
<dbReference type="OrthoDB" id="10255582at2759"/>
<reference evidence="13 14" key="1">
    <citation type="journal article" date="2009" name="Science">
        <title>Green evolution and dynamic adaptations revealed by genomes of the marine picoeukaryotes Micromonas.</title>
        <authorList>
            <person name="Worden A.Z."/>
            <person name="Lee J.H."/>
            <person name="Mock T."/>
            <person name="Rouze P."/>
            <person name="Simmons M.P."/>
            <person name="Aerts A.L."/>
            <person name="Allen A.E."/>
            <person name="Cuvelier M.L."/>
            <person name="Derelle E."/>
            <person name="Everett M.V."/>
            <person name="Foulon E."/>
            <person name="Grimwood J."/>
            <person name="Gundlach H."/>
            <person name="Henrissat B."/>
            <person name="Napoli C."/>
            <person name="McDonald S.M."/>
            <person name="Parker M.S."/>
            <person name="Rombauts S."/>
            <person name="Salamov A."/>
            <person name="Von Dassow P."/>
            <person name="Badger J.H."/>
            <person name="Coutinho P.M."/>
            <person name="Demir E."/>
            <person name="Dubchak I."/>
            <person name="Gentemann C."/>
            <person name="Eikrem W."/>
            <person name="Gready J.E."/>
            <person name="John U."/>
            <person name="Lanier W."/>
            <person name="Lindquist E.A."/>
            <person name="Lucas S."/>
            <person name="Mayer K.F."/>
            <person name="Moreau H."/>
            <person name="Not F."/>
            <person name="Otillar R."/>
            <person name="Panaud O."/>
            <person name="Pangilinan J."/>
            <person name="Paulsen I."/>
            <person name="Piegu B."/>
            <person name="Poliakov A."/>
            <person name="Robbens S."/>
            <person name="Schmutz J."/>
            <person name="Toulza E."/>
            <person name="Wyss T."/>
            <person name="Zelensky A."/>
            <person name="Zhou K."/>
            <person name="Armbrust E.V."/>
            <person name="Bhattacharya D."/>
            <person name="Goodenough U.W."/>
            <person name="Van de Peer Y."/>
            <person name="Grigoriev I.V."/>
        </authorList>
    </citation>
    <scope>NUCLEOTIDE SEQUENCE [LARGE SCALE GENOMIC DNA]</scope>
    <source>
        <strain evidence="14">RCC299 / NOUM17</strain>
    </source>
</reference>
<dbReference type="Pfam" id="PF25144">
    <property type="entry name" value="Zn_ribbon_IFT122"/>
    <property type="match status" value="1"/>
</dbReference>